<dbReference type="InterPro" id="IPR010982">
    <property type="entry name" value="Lambda_DNA-bd_dom_sf"/>
</dbReference>
<organism evidence="1 2">
    <name type="scientific">Luteolibacter rhizosphaerae</name>
    <dbReference type="NCBI Taxonomy" id="2989719"/>
    <lineage>
        <taxon>Bacteria</taxon>
        <taxon>Pseudomonadati</taxon>
        <taxon>Verrucomicrobiota</taxon>
        <taxon>Verrucomicrobiia</taxon>
        <taxon>Verrucomicrobiales</taxon>
        <taxon>Verrucomicrobiaceae</taxon>
        <taxon>Luteolibacter</taxon>
    </lineage>
</organism>
<dbReference type="EMBL" id="JAPDDR010000002">
    <property type="protein sequence ID" value="MCW1913017.1"/>
    <property type="molecule type" value="Genomic_DNA"/>
</dbReference>
<proteinExistence type="predicted"/>
<protein>
    <submittedName>
        <fullName evidence="1">Helix-turn-helix domain-containing protein</fullName>
    </submittedName>
</protein>
<dbReference type="Proteomes" id="UP001165653">
    <property type="component" value="Unassembled WGS sequence"/>
</dbReference>
<name>A0ABT3FZL5_9BACT</name>
<dbReference type="SUPFAM" id="SSF46689">
    <property type="entry name" value="Homeodomain-like"/>
    <property type="match status" value="1"/>
</dbReference>
<dbReference type="Gene3D" id="1.10.260.40">
    <property type="entry name" value="lambda repressor-like DNA-binding domains"/>
    <property type="match status" value="1"/>
</dbReference>
<comment type="caution">
    <text evidence="1">The sequence shown here is derived from an EMBL/GenBank/DDBJ whole genome shotgun (WGS) entry which is preliminary data.</text>
</comment>
<dbReference type="Pfam" id="PF13384">
    <property type="entry name" value="HTH_23"/>
    <property type="match status" value="1"/>
</dbReference>
<dbReference type="InterPro" id="IPR009057">
    <property type="entry name" value="Homeodomain-like_sf"/>
</dbReference>
<keyword evidence="2" id="KW-1185">Reference proteome</keyword>
<evidence type="ECO:0000313" key="1">
    <source>
        <dbReference type="EMBL" id="MCW1913017.1"/>
    </source>
</evidence>
<sequence length="49" mass="4942">MASNTEAGAKRAKALELAGEGLSQARIARELGVSAATVSRWLGKGSKAA</sequence>
<gene>
    <name evidence="1" type="ORF">OJ996_05510</name>
</gene>
<evidence type="ECO:0000313" key="2">
    <source>
        <dbReference type="Proteomes" id="UP001165653"/>
    </source>
</evidence>
<accession>A0ABT3FZL5</accession>
<reference evidence="1" key="1">
    <citation type="submission" date="2022-10" db="EMBL/GenBank/DDBJ databases">
        <title>Luteolibacter sp. GHJ8, whole genome shotgun sequencing project.</title>
        <authorList>
            <person name="Zhao G."/>
            <person name="Shen L."/>
        </authorList>
    </citation>
    <scope>NUCLEOTIDE SEQUENCE</scope>
    <source>
        <strain evidence="1">GHJ8</strain>
    </source>
</reference>
<dbReference type="RefSeq" id="WP_264512024.1">
    <property type="nucleotide sequence ID" value="NZ_JAPDDR010000002.1"/>
</dbReference>